<reference evidence="13 14" key="1">
    <citation type="journal article" date="2015" name="Nature">
        <title>rRNA introns, odd ribosomes, and small enigmatic genomes across a large radiation of phyla.</title>
        <authorList>
            <person name="Brown C.T."/>
            <person name="Hug L.A."/>
            <person name="Thomas B.C."/>
            <person name="Sharon I."/>
            <person name="Castelle C.J."/>
            <person name="Singh A."/>
            <person name="Wilkins M.J."/>
            <person name="Williams K.H."/>
            <person name="Banfield J.F."/>
        </authorList>
    </citation>
    <scope>NUCLEOTIDE SEQUENCE [LARGE SCALE GENOMIC DNA]</scope>
</reference>
<gene>
    <name evidence="13" type="ORF">UX73_C0033G0006</name>
</gene>
<keyword evidence="8" id="KW-0238">DNA-binding</keyword>
<dbReference type="GO" id="GO:0003677">
    <property type="term" value="F:DNA binding"/>
    <property type="evidence" value="ECO:0007669"/>
    <property type="project" value="UniProtKB-KW"/>
</dbReference>
<sequence length="352" mass="39287">MPARKSQKNKNALVPPHDTDAEKSVLGALLIDKDAVVKIVEFLRPKHFYKSAHEYIYQAILNLYETREPADLITVPGELKKLGVLEDCGGVAYLTELVNFVPTAANIEAYAKLIKADAMRRFLFSTAGEIGDLAYTEDNVDAIFDKAEQKLFSVSQDRSHQDFVPIKEILEITFERLDELSKKKGLLRGIPTGVKNLDKMLSGLQKENLVILAARPSVGKSSLAINIAQYTALNHNVGVCFFSLEMGREAIIDRMISSQGDIDNWRLATGNLETDDFEKYGIAVGELAEARIFIDDTPGISVMEMRTKARRLQLEHDIGLIVVDYLQLVHGRNLENRVQEVSEISQALKNLA</sequence>
<dbReference type="InterPro" id="IPR007693">
    <property type="entry name" value="DNA_helicase_DnaB-like_N"/>
</dbReference>
<dbReference type="AlphaFoldDB" id="A0A0G1TVY9"/>
<evidence type="ECO:0000259" key="12">
    <source>
        <dbReference type="PROSITE" id="PS51199"/>
    </source>
</evidence>
<name>A0A0G1TVY9_UNCKA</name>
<dbReference type="PANTHER" id="PTHR30153">
    <property type="entry name" value="REPLICATIVE DNA HELICASE DNAB"/>
    <property type="match status" value="1"/>
</dbReference>
<evidence type="ECO:0000256" key="1">
    <source>
        <dbReference type="ARBA" id="ARBA00008428"/>
    </source>
</evidence>
<dbReference type="GO" id="GO:0006269">
    <property type="term" value="P:DNA replication, synthesis of primer"/>
    <property type="evidence" value="ECO:0007669"/>
    <property type="project" value="UniProtKB-KW"/>
</dbReference>
<evidence type="ECO:0000256" key="11">
    <source>
        <dbReference type="ARBA" id="ARBA00048954"/>
    </source>
</evidence>
<dbReference type="GO" id="GO:0005524">
    <property type="term" value="F:ATP binding"/>
    <property type="evidence" value="ECO:0007669"/>
    <property type="project" value="UniProtKB-KW"/>
</dbReference>
<dbReference type="GO" id="GO:0043139">
    <property type="term" value="F:5'-3' DNA helicase activity"/>
    <property type="evidence" value="ECO:0007669"/>
    <property type="project" value="UniProtKB-EC"/>
</dbReference>
<evidence type="ECO:0000256" key="6">
    <source>
        <dbReference type="ARBA" id="ARBA00022806"/>
    </source>
</evidence>
<dbReference type="Gene3D" id="1.10.860.10">
    <property type="entry name" value="DNAb Helicase, Chain A"/>
    <property type="match status" value="1"/>
</dbReference>
<dbReference type="PROSITE" id="PS51199">
    <property type="entry name" value="SF4_HELICASE"/>
    <property type="match status" value="1"/>
</dbReference>
<protein>
    <recommendedName>
        <fullName evidence="10">DNA 5'-3' helicase</fullName>
        <ecNumber evidence="10">5.6.2.3</ecNumber>
    </recommendedName>
</protein>
<keyword evidence="5" id="KW-0378">Hydrolase</keyword>
<evidence type="ECO:0000256" key="10">
    <source>
        <dbReference type="ARBA" id="ARBA00044969"/>
    </source>
</evidence>
<dbReference type="SUPFAM" id="SSF52540">
    <property type="entry name" value="P-loop containing nucleoside triphosphate hydrolases"/>
    <property type="match status" value="1"/>
</dbReference>
<comment type="similarity">
    <text evidence="1">Belongs to the helicase family. DnaB subfamily.</text>
</comment>
<keyword evidence="3" id="KW-0235">DNA replication</keyword>
<dbReference type="InterPro" id="IPR016136">
    <property type="entry name" value="DNA_helicase_N/primase_C"/>
</dbReference>
<dbReference type="InterPro" id="IPR036185">
    <property type="entry name" value="DNA_heli_DnaB-like_N_sf"/>
</dbReference>
<feature type="non-terminal residue" evidence="13">
    <location>
        <position position="352"/>
    </location>
</feature>
<dbReference type="PATRIC" id="fig|1619122.3.peg.536"/>
<accession>A0A0G1TVY9</accession>
<dbReference type="EMBL" id="LCNH01000033">
    <property type="protein sequence ID" value="KKU49555.1"/>
    <property type="molecule type" value="Genomic_DNA"/>
</dbReference>
<dbReference type="FunFam" id="1.10.860.10:FF:000001">
    <property type="entry name" value="Replicative DNA helicase"/>
    <property type="match status" value="1"/>
</dbReference>
<dbReference type="Gene3D" id="3.40.50.300">
    <property type="entry name" value="P-loop containing nucleotide triphosphate hydrolases"/>
    <property type="match status" value="1"/>
</dbReference>
<dbReference type="InterPro" id="IPR027417">
    <property type="entry name" value="P-loop_NTPase"/>
</dbReference>
<dbReference type="Pfam" id="PF03796">
    <property type="entry name" value="DnaB_C"/>
    <property type="match status" value="1"/>
</dbReference>
<evidence type="ECO:0000313" key="13">
    <source>
        <dbReference type="EMBL" id="KKU49555.1"/>
    </source>
</evidence>
<evidence type="ECO:0000256" key="5">
    <source>
        <dbReference type="ARBA" id="ARBA00022801"/>
    </source>
</evidence>
<comment type="catalytic activity">
    <reaction evidence="11">
        <text>ATP + H2O = ADP + phosphate + H(+)</text>
        <dbReference type="Rhea" id="RHEA:13065"/>
        <dbReference type="ChEBI" id="CHEBI:15377"/>
        <dbReference type="ChEBI" id="CHEBI:15378"/>
        <dbReference type="ChEBI" id="CHEBI:30616"/>
        <dbReference type="ChEBI" id="CHEBI:43474"/>
        <dbReference type="ChEBI" id="CHEBI:456216"/>
        <dbReference type="EC" id="5.6.2.3"/>
    </reaction>
</comment>
<keyword evidence="2" id="KW-0639">Primosome</keyword>
<feature type="domain" description="SF4 helicase" evidence="12">
    <location>
        <begin position="183"/>
        <end position="352"/>
    </location>
</feature>
<evidence type="ECO:0000256" key="4">
    <source>
        <dbReference type="ARBA" id="ARBA00022741"/>
    </source>
</evidence>
<evidence type="ECO:0000256" key="8">
    <source>
        <dbReference type="ARBA" id="ARBA00023125"/>
    </source>
</evidence>
<dbReference type="GO" id="GO:0016787">
    <property type="term" value="F:hydrolase activity"/>
    <property type="evidence" value="ECO:0007669"/>
    <property type="project" value="UniProtKB-KW"/>
</dbReference>
<dbReference type="Pfam" id="PF00772">
    <property type="entry name" value="DnaB"/>
    <property type="match status" value="1"/>
</dbReference>
<dbReference type="SUPFAM" id="SSF48024">
    <property type="entry name" value="N-terminal domain of DnaB helicase"/>
    <property type="match status" value="1"/>
</dbReference>
<dbReference type="STRING" id="1619122.UX73_C0033G0006"/>
<keyword evidence="6 13" id="KW-0347">Helicase</keyword>
<keyword evidence="9" id="KW-0413">Isomerase</keyword>
<dbReference type="GO" id="GO:1990077">
    <property type="term" value="C:primosome complex"/>
    <property type="evidence" value="ECO:0007669"/>
    <property type="project" value="UniProtKB-KW"/>
</dbReference>
<evidence type="ECO:0000256" key="7">
    <source>
        <dbReference type="ARBA" id="ARBA00022840"/>
    </source>
</evidence>
<evidence type="ECO:0000256" key="3">
    <source>
        <dbReference type="ARBA" id="ARBA00022705"/>
    </source>
</evidence>
<dbReference type="PANTHER" id="PTHR30153:SF2">
    <property type="entry name" value="REPLICATIVE DNA HELICASE"/>
    <property type="match status" value="1"/>
</dbReference>
<evidence type="ECO:0000256" key="9">
    <source>
        <dbReference type="ARBA" id="ARBA00023235"/>
    </source>
</evidence>
<dbReference type="EC" id="5.6.2.3" evidence="10"/>
<comment type="caution">
    <text evidence="13">The sequence shown here is derived from an EMBL/GenBank/DDBJ whole genome shotgun (WGS) entry which is preliminary data.</text>
</comment>
<dbReference type="InterPro" id="IPR007694">
    <property type="entry name" value="DNA_helicase_DnaB-like_C"/>
</dbReference>
<proteinExistence type="inferred from homology"/>
<keyword evidence="7" id="KW-0067">ATP-binding</keyword>
<dbReference type="GO" id="GO:0005829">
    <property type="term" value="C:cytosol"/>
    <property type="evidence" value="ECO:0007669"/>
    <property type="project" value="TreeGrafter"/>
</dbReference>
<evidence type="ECO:0000313" key="14">
    <source>
        <dbReference type="Proteomes" id="UP000034873"/>
    </source>
</evidence>
<dbReference type="Proteomes" id="UP000034873">
    <property type="component" value="Unassembled WGS sequence"/>
</dbReference>
<keyword evidence="4" id="KW-0547">Nucleotide-binding</keyword>
<organism evidence="13 14">
    <name type="scientific">candidate division WWE3 bacterium GW2011_GWC1_47_10</name>
    <dbReference type="NCBI Taxonomy" id="1619122"/>
    <lineage>
        <taxon>Bacteria</taxon>
        <taxon>Katanobacteria</taxon>
    </lineage>
</organism>
<evidence type="ECO:0000256" key="2">
    <source>
        <dbReference type="ARBA" id="ARBA00022515"/>
    </source>
</evidence>